<feature type="compositionally biased region" description="Low complexity" evidence="1">
    <location>
        <begin position="466"/>
        <end position="484"/>
    </location>
</feature>
<dbReference type="OrthoDB" id="529546at2759"/>
<reference evidence="2" key="1">
    <citation type="journal article" date="2020" name="bioRxiv">
        <title>Comparative genomics of Chlamydomonas.</title>
        <authorList>
            <person name="Craig R.J."/>
            <person name="Hasan A.R."/>
            <person name="Ness R.W."/>
            <person name="Keightley P.D."/>
        </authorList>
    </citation>
    <scope>NUCLEOTIDE SEQUENCE</scope>
    <source>
        <strain evidence="2">CCAP 11/70</strain>
    </source>
</reference>
<gene>
    <name evidence="2" type="ORF">HYH03_006497</name>
</gene>
<evidence type="ECO:0000256" key="1">
    <source>
        <dbReference type="SAM" id="MobiDB-lite"/>
    </source>
</evidence>
<organism evidence="2 3">
    <name type="scientific">Edaphochlamys debaryana</name>
    <dbReference type="NCBI Taxonomy" id="47281"/>
    <lineage>
        <taxon>Eukaryota</taxon>
        <taxon>Viridiplantae</taxon>
        <taxon>Chlorophyta</taxon>
        <taxon>core chlorophytes</taxon>
        <taxon>Chlorophyceae</taxon>
        <taxon>CS clade</taxon>
        <taxon>Chlamydomonadales</taxon>
        <taxon>Chlamydomonadales incertae sedis</taxon>
        <taxon>Edaphochlamys</taxon>
    </lineage>
</organism>
<protein>
    <submittedName>
        <fullName evidence="2">Uncharacterized protein</fullName>
    </submittedName>
</protein>
<feature type="compositionally biased region" description="Gly residues" evidence="1">
    <location>
        <begin position="424"/>
        <end position="452"/>
    </location>
</feature>
<feature type="compositionally biased region" description="Polar residues" evidence="1">
    <location>
        <begin position="485"/>
        <end position="496"/>
    </location>
</feature>
<comment type="caution">
    <text evidence="2">The sequence shown here is derived from an EMBL/GenBank/DDBJ whole genome shotgun (WGS) entry which is preliminary data.</text>
</comment>
<evidence type="ECO:0000313" key="2">
    <source>
        <dbReference type="EMBL" id="KAG2495554.1"/>
    </source>
</evidence>
<sequence>MKVLEHGFAVPELGPLFEPEAQMLFGNLSYVHQHAELPFDLSLHMILTTLNSFEPTRFTSLLTAYPVSRRAVLALLLERYLTTGGFTEPEAQLVLDISRRLFQLHKQAAVTKRIIEFFHVSKSGGTSFCQLGKVNGCKTEDFGTKGNCLIEYFRDHPRWTVPGALGNLSARHGDPWCARHGRQYSFKWHCKSRRALMTKMRFNFYSNELVMHDHNRSWVGVHPCREFLNVVIFREPTPRILSHMENILKEYAVHYARFNASAELWAAFDPASPQQWQRLAVPVFDNYVVRSLLGGQAYNFPPEAINATHLLAAKVVTLQFEVILSLTPATSELTRDIFALGLGWAFDLRHLHARPTVQRAVSDVAPAVLDLIRRARSLDQELYEFALVLQLLDAIAFGVAHDVAGFGVAGADGEGSKPQTSSGSGSGPVSGSRSGPGGTQGSSAGSGSGGGRALTWLGSWGKQAVSPASTSASTPSAASTTSPTDGPNGTTSGSSAMGLNAEAMALLETARASGKRIRRTCGYVGLKRKQGGRPPPPPPAPPSLMLTDGVGAGWPLLGLGVGEIMGGRWFNGVFYRNASEALEASVAATRAAAAEFEAAARLADEQAAVAKAQAAEQAALVAAGRTGGQGQGIAGGGAAAGAAG</sequence>
<name>A0A835Y5K1_9CHLO</name>
<accession>A0A835Y5K1</accession>
<dbReference type="Proteomes" id="UP000612055">
    <property type="component" value="Unassembled WGS sequence"/>
</dbReference>
<evidence type="ECO:0000313" key="3">
    <source>
        <dbReference type="Proteomes" id="UP000612055"/>
    </source>
</evidence>
<dbReference type="EMBL" id="JAEHOE010000024">
    <property type="protein sequence ID" value="KAG2495554.1"/>
    <property type="molecule type" value="Genomic_DNA"/>
</dbReference>
<feature type="region of interest" description="Disordered" evidence="1">
    <location>
        <begin position="412"/>
        <end position="496"/>
    </location>
</feature>
<feature type="compositionally biased region" description="Low complexity" evidence="1">
    <location>
        <begin position="414"/>
        <end position="423"/>
    </location>
</feature>
<keyword evidence="3" id="KW-1185">Reference proteome</keyword>
<proteinExistence type="predicted"/>
<dbReference type="AlphaFoldDB" id="A0A835Y5K1"/>